<keyword evidence="3" id="KW-1185">Reference proteome</keyword>
<name>A0A4Y8KL72_9MICO</name>
<evidence type="ECO:0000256" key="1">
    <source>
        <dbReference type="SAM" id="MobiDB-lite"/>
    </source>
</evidence>
<dbReference type="Gene3D" id="1.25.40.10">
    <property type="entry name" value="Tetratricopeptide repeat domain"/>
    <property type="match status" value="1"/>
</dbReference>
<protein>
    <recommendedName>
        <fullName evidence="4">Tetratricopeptide repeat protein</fullName>
    </recommendedName>
</protein>
<evidence type="ECO:0000313" key="2">
    <source>
        <dbReference type="EMBL" id="TFD75560.1"/>
    </source>
</evidence>
<gene>
    <name evidence="2" type="ORF">E3T53_15865</name>
</gene>
<organism evidence="2 3">
    <name type="scientific">Cryobacterium psychrophilum</name>
    <dbReference type="NCBI Taxonomy" id="41988"/>
    <lineage>
        <taxon>Bacteria</taxon>
        <taxon>Bacillati</taxon>
        <taxon>Actinomycetota</taxon>
        <taxon>Actinomycetes</taxon>
        <taxon>Micrococcales</taxon>
        <taxon>Microbacteriaceae</taxon>
        <taxon>Cryobacterium</taxon>
    </lineage>
</organism>
<dbReference type="RefSeq" id="WP_134172849.1">
    <property type="nucleotide sequence ID" value="NZ_SODI01000001.1"/>
</dbReference>
<accession>A0A4Y8KL72</accession>
<sequence>MSPNDSSVQASEELVQACRRLAAADPAQESDLALALTRLSNRLSSALSARKALLAAQEAVHLYQRQADANPQHDTAPLARALNVFALRLAEVGRRDKALFESERAVSMQRMRVKGSRDGPPLSATATDLADSLETLALCLRESAREQESRAATREADEIRDHLREHRTDHF</sequence>
<dbReference type="AlphaFoldDB" id="A0A4Y8KL72"/>
<dbReference type="Proteomes" id="UP000298218">
    <property type="component" value="Unassembled WGS sequence"/>
</dbReference>
<evidence type="ECO:0008006" key="4">
    <source>
        <dbReference type="Google" id="ProtNLM"/>
    </source>
</evidence>
<dbReference type="EMBL" id="SOHQ01000043">
    <property type="protein sequence ID" value="TFD75560.1"/>
    <property type="molecule type" value="Genomic_DNA"/>
</dbReference>
<comment type="caution">
    <text evidence="2">The sequence shown here is derived from an EMBL/GenBank/DDBJ whole genome shotgun (WGS) entry which is preliminary data.</text>
</comment>
<evidence type="ECO:0000313" key="3">
    <source>
        <dbReference type="Proteomes" id="UP000298218"/>
    </source>
</evidence>
<feature type="region of interest" description="Disordered" evidence="1">
    <location>
        <begin position="145"/>
        <end position="171"/>
    </location>
</feature>
<dbReference type="OrthoDB" id="5116310at2"/>
<proteinExistence type="predicted"/>
<dbReference type="InterPro" id="IPR011990">
    <property type="entry name" value="TPR-like_helical_dom_sf"/>
</dbReference>
<reference evidence="2 3" key="1">
    <citation type="submission" date="2019-03" db="EMBL/GenBank/DDBJ databases">
        <title>Genomics of glacier-inhabiting Cryobacterium strains.</title>
        <authorList>
            <person name="Liu Q."/>
            <person name="Xin Y.-H."/>
        </authorList>
    </citation>
    <scope>NUCLEOTIDE SEQUENCE [LARGE SCALE GENOMIC DNA]</scope>
    <source>
        <strain evidence="2 3">CGMCC 1.4292</strain>
    </source>
</reference>